<accession>F0VZC8</accession>
<name>F0VZC8_9STRA</name>
<dbReference type="InterPro" id="IPR019410">
    <property type="entry name" value="Methyltransf_16"/>
</dbReference>
<reference evidence="1" key="2">
    <citation type="submission" date="2011-02" db="EMBL/GenBank/DDBJ databases">
        <authorList>
            <person name="MacLean D."/>
        </authorList>
    </citation>
    <scope>NUCLEOTIDE SEQUENCE</scope>
</reference>
<reference evidence="1" key="1">
    <citation type="journal article" date="2011" name="PLoS Biol.">
        <title>Gene gain and loss during evolution of obligate parasitism in the white rust pathogen of Arabidopsis thaliana.</title>
        <authorList>
            <person name="Kemen E."/>
            <person name="Gardiner A."/>
            <person name="Schultz-Larsen T."/>
            <person name="Kemen A.C."/>
            <person name="Balmuth A.L."/>
            <person name="Robert-Seilaniantz A."/>
            <person name="Bailey K."/>
            <person name="Holub E."/>
            <person name="Studholme D.J."/>
            <person name="Maclean D."/>
            <person name="Jones J.D."/>
        </authorList>
    </citation>
    <scope>NUCLEOTIDE SEQUENCE</scope>
</reference>
<dbReference type="SUPFAM" id="SSF53335">
    <property type="entry name" value="S-adenosyl-L-methionine-dependent methyltransferases"/>
    <property type="match status" value="1"/>
</dbReference>
<dbReference type="HOGENOM" id="CLU_530434_0_0_1"/>
<protein>
    <submittedName>
        <fullName evidence="1">Uncharacterized protein AlNc14C2G266</fullName>
    </submittedName>
</protein>
<gene>
    <name evidence="1" type="primary">AlNc14C2G266</name>
    <name evidence="1" type="ORF">ALNC14_003010</name>
</gene>
<proteinExistence type="predicted"/>
<dbReference type="AlphaFoldDB" id="F0VZC8"/>
<dbReference type="EMBL" id="FR824047">
    <property type="protein sequence ID" value="CCA14158.1"/>
    <property type="molecule type" value="Genomic_DNA"/>
</dbReference>
<dbReference type="Pfam" id="PF10294">
    <property type="entry name" value="Methyltransf_16"/>
    <property type="match status" value="1"/>
</dbReference>
<dbReference type="InterPro" id="IPR029063">
    <property type="entry name" value="SAM-dependent_MTases_sf"/>
</dbReference>
<evidence type="ECO:0000313" key="1">
    <source>
        <dbReference type="EMBL" id="CCA14158.1"/>
    </source>
</evidence>
<dbReference type="CDD" id="cd02440">
    <property type="entry name" value="AdoMet_MTases"/>
    <property type="match status" value="1"/>
</dbReference>
<organism evidence="1">
    <name type="scientific">Albugo laibachii Nc14</name>
    <dbReference type="NCBI Taxonomy" id="890382"/>
    <lineage>
        <taxon>Eukaryota</taxon>
        <taxon>Sar</taxon>
        <taxon>Stramenopiles</taxon>
        <taxon>Oomycota</taxon>
        <taxon>Peronosporomycetes</taxon>
        <taxon>Albuginales</taxon>
        <taxon>Albuginaceae</taxon>
        <taxon>Albugo</taxon>
    </lineage>
</organism>
<dbReference type="Gene3D" id="3.40.50.150">
    <property type="entry name" value="Vaccinia Virus protein VP39"/>
    <property type="match status" value="1"/>
</dbReference>
<sequence length="514" mass="58027">MKSDEVSAGKAQFLKLLRQGIQQKLEAFSPHLQMDGEQVKSVAGINSQKHLSTSAWRTITWRNAHSTSPVFEQDVANKTLGVKQVQNGELNGFGTGLTVWPAACVLLKYLEHRYGKIRNECELKCKYVLELGSGTGAVGLTAALLGAGRVVLSDTAIIQPFLADNVAFCKAMHSDLTAEVQSYEWGKSVSKILLMDREGRECYPDIILVSDCIIPRLYSIEPLVDALGDLSGPKTLVLISYEHRYNEEFELKERFWSLMLSRGFHLRQLRTDEYHPHYSADDIEIWEVFRLGTTLSDIVLQQSNQAIDTSAESTSSWFLYLDRSVHEHPRYGSVQIKCSQNMEYDDFPENHQIQILICLCRHISIRRKLMHCRIEQNDAIRFVVLFNKSVRFLQQVKCCITNYSYRTETSIAEVDVDGHFDTQNSLFSADPLGSIPADLKHCVASSRLDGLDFILDYVGDLNQALAAEIYALTALLVKLEADGKKWHNWAACSQVVDEETIVRDGRDAISTFCN</sequence>
<dbReference type="PANTHER" id="PTHR14614">
    <property type="entry name" value="HEPATOCELLULAR CARCINOMA-ASSOCIATED ANTIGEN"/>
    <property type="match status" value="1"/>
</dbReference>